<name>A0A0U3GSM5_9FLAO</name>
<evidence type="ECO:0000313" key="1">
    <source>
        <dbReference type="EMBL" id="ALU25223.1"/>
    </source>
</evidence>
<organism evidence="1 2">
    <name type="scientific">Myroides odoratimimus</name>
    <dbReference type="NCBI Taxonomy" id="76832"/>
    <lineage>
        <taxon>Bacteria</taxon>
        <taxon>Pseudomonadati</taxon>
        <taxon>Bacteroidota</taxon>
        <taxon>Flavobacteriia</taxon>
        <taxon>Flavobacteriales</taxon>
        <taxon>Flavobacteriaceae</taxon>
        <taxon>Myroides</taxon>
    </lineage>
</organism>
<gene>
    <name evidence="1" type="ORF">AS202_03210</name>
</gene>
<proteinExistence type="predicted"/>
<dbReference type="Proteomes" id="UP000069030">
    <property type="component" value="Chromosome"/>
</dbReference>
<accession>A0A0U3GSM5</accession>
<sequence>MTLNELDILLRQPQQIQESDSPQLKQLIEKYPYFQSVRSLYLKSLYVQESTEYNLELKKTAAHTLDRDILFDFIVSPEFATYTPIVIDMTEPTAAEESKIPTEEEPQQEAPEPKLTSTAIKSLLQSITFHETDDKEEIQDPVEETPTEVVIESEEVIAEVPIVTTLEEKETVQQEIEKLEEKLEIGKPLNFSENEKLSFQEWLQLSKIKPIDRENDSILTDLEQKSDIEKQKKIELIDKFIETNPKIVPTKKPTVTPANIDTSVQENSSLMTETLAKIYLEQKKYQKAIQAYEILILKYPEKSSFFANQILDIKALQQHNS</sequence>
<reference evidence="1 2" key="1">
    <citation type="journal article" date="2016" name="J. Zhejiang Univ. Sci. B">
        <title>Antibiotic resistance mechanisms of Myroides sp.</title>
        <authorList>
            <person name="Hu S."/>
            <person name="Yuan S."/>
            <person name="Qu H."/>
            <person name="Jiang T."/>
            <person name="Zhou Y."/>
            <person name="Wang M."/>
            <person name="Ming D."/>
        </authorList>
    </citation>
    <scope>NUCLEOTIDE SEQUENCE [LARGE SCALE GENOMIC DNA]</scope>
    <source>
        <strain evidence="1 2">PR63039</strain>
    </source>
</reference>
<dbReference type="RefSeq" id="WP_006259657.1">
    <property type="nucleotide sequence ID" value="NZ_BCMQ01000005.1"/>
</dbReference>
<dbReference type="AlphaFoldDB" id="A0A0U3GSM5"/>
<dbReference type="Gene3D" id="1.25.40.10">
    <property type="entry name" value="Tetratricopeptide repeat domain"/>
    <property type="match status" value="1"/>
</dbReference>
<dbReference type="EMBL" id="CP013690">
    <property type="protein sequence ID" value="ALU25223.1"/>
    <property type="molecule type" value="Genomic_DNA"/>
</dbReference>
<protein>
    <submittedName>
        <fullName evidence="1">Uncharacterized protein</fullName>
    </submittedName>
</protein>
<dbReference type="eggNOG" id="ENOG502Z7TA">
    <property type="taxonomic scope" value="Bacteria"/>
</dbReference>
<dbReference type="KEGG" id="mod:AS202_03210"/>
<evidence type="ECO:0000313" key="2">
    <source>
        <dbReference type="Proteomes" id="UP000069030"/>
    </source>
</evidence>
<dbReference type="InterPro" id="IPR011990">
    <property type="entry name" value="TPR-like_helical_dom_sf"/>
</dbReference>